<name>A0A1A0HI41_9ASCO</name>
<dbReference type="InterPro" id="IPR053060">
    <property type="entry name" value="Cytokinesis_Signaling_Reg"/>
</dbReference>
<dbReference type="RefSeq" id="XP_018714033.1">
    <property type="nucleotide sequence ID" value="XM_018856637.1"/>
</dbReference>
<dbReference type="PANTHER" id="PTHR36419:SF1">
    <property type="entry name" value="RHO1 GEF LOCALIZING PROTEIN 1"/>
    <property type="match status" value="1"/>
</dbReference>
<sequence length="441" mass="49162">MPPKTESPLHISLRSDGRSFVKGSPGVPNSIPRIQTTIHIRPARGPTFDCRAVTLELLTTQKVVVPSALSSGETVKQTRVFADPLVYVPPVGQFSQTMLALDVPVLIPLDRDIVPSGYVETWGASTVHTLVVRVLLGTSVASEQTTVREFPVAVKTYDTLPLYRQFNEPVCESQVSADKQVLVDVTLPASAVGPQDSLHVAVRVAANHLYHKRKKNLQLRLVTLQIKEVFEGFDGGLPARKERKLHSETRTHECALSTEGVDNRFLMVFPHENDMLDLYSGSADQVIQKQPVRRITASFNKNRNMPKLAEGVPLTHVQGFTLLGKLFALRYEIVLKIRLAHGKDVVCSIPLTVSPYNRASSTYLMLWIMAECQAARDVFGRDTVADIVAGRRFDDMYRAARPFCAPPVVYSYNPSDWVELGYNADAFYNPRSDRRYACEID</sequence>
<evidence type="ECO:0000313" key="2">
    <source>
        <dbReference type="Proteomes" id="UP000092555"/>
    </source>
</evidence>
<keyword evidence="2" id="KW-1185">Reference proteome</keyword>
<gene>
    <name evidence="1" type="ORF">METBIDRAFT_35646</name>
</gene>
<dbReference type="GO" id="GO:0000935">
    <property type="term" value="C:division septum"/>
    <property type="evidence" value="ECO:0007669"/>
    <property type="project" value="TreeGrafter"/>
</dbReference>
<dbReference type="PANTHER" id="PTHR36419">
    <property type="entry name" value="ARRESTIN FAMILY PROTEIN 1"/>
    <property type="match status" value="1"/>
</dbReference>
<dbReference type="AlphaFoldDB" id="A0A1A0HI41"/>
<dbReference type="STRING" id="869754.A0A1A0HI41"/>
<comment type="caution">
    <text evidence="1">The sequence shown here is derived from an EMBL/GenBank/DDBJ whole genome shotgun (WGS) entry which is preliminary data.</text>
</comment>
<protein>
    <recommendedName>
        <fullName evidence="3">Arrestin C-terminal-like domain-containing protein</fullName>
    </recommendedName>
</protein>
<dbReference type="EMBL" id="LXTC01000001">
    <property type="protein sequence ID" value="OBA23552.1"/>
    <property type="molecule type" value="Genomic_DNA"/>
</dbReference>
<dbReference type="GeneID" id="30029613"/>
<evidence type="ECO:0000313" key="1">
    <source>
        <dbReference type="EMBL" id="OBA23552.1"/>
    </source>
</evidence>
<dbReference type="Proteomes" id="UP000092555">
    <property type="component" value="Unassembled WGS sequence"/>
</dbReference>
<dbReference type="OrthoDB" id="4001642at2759"/>
<proteinExistence type="predicted"/>
<evidence type="ECO:0008006" key="3">
    <source>
        <dbReference type="Google" id="ProtNLM"/>
    </source>
</evidence>
<organism evidence="1 2">
    <name type="scientific">Metschnikowia bicuspidata var. bicuspidata NRRL YB-4993</name>
    <dbReference type="NCBI Taxonomy" id="869754"/>
    <lineage>
        <taxon>Eukaryota</taxon>
        <taxon>Fungi</taxon>
        <taxon>Dikarya</taxon>
        <taxon>Ascomycota</taxon>
        <taxon>Saccharomycotina</taxon>
        <taxon>Pichiomycetes</taxon>
        <taxon>Metschnikowiaceae</taxon>
        <taxon>Metschnikowia</taxon>
    </lineage>
</organism>
<accession>A0A1A0HI41</accession>
<dbReference type="GO" id="GO:0000917">
    <property type="term" value="P:division septum assembly"/>
    <property type="evidence" value="ECO:0007669"/>
    <property type="project" value="TreeGrafter"/>
</dbReference>
<reference evidence="1 2" key="1">
    <citation type="submission" date="2016-05" db="EMBL/GenBank/DDBJ databases">
        <title>Comparative genomics of biotechnologically important yeasts.</title>
        <authorList>
            <consortium name="DOE Joint Genome Institute"/>
            <person name="Riley R."/>
            <person name="Haridas S."/>
            <person name="Wolfe K.H."/>
            <person name="Lopes M.R."/>
            <person name="Hittinger C.T."/>
            <person name="Goker M."/>
            <person name="Salamov A."/>
            <person name="Wisecaver J."/>
            <person name="Long T.M."/>
            <person name="Aerts A.L."/>
            <person name="Barry K."/>
            <person name="Choi C."/>
            <person name="Clum A."/>
            <person name="Coughlan A.Y."/>
            <person name="Deshpande S."/>
            <person name="Douglass A.P."/>
            <person name="Hanson S.J."/>
            <person name="Klenk H.-P."/>
            <person name="LaButti K."/>
            <person name="Lapidus A."/>
            <person name="Lindquist E."/>
            <person name="Lipzen A."/>
            <person name="Meier-kolthoff J.P."/>
            <person name="Ohm R.A."/>
            <person name="Otillar R.P."/>
            <person name="Pangilinan J."/>
            <person name="Peng Y."/>
            <person name="Rokas A."/>
            <person name="Rosa C.A."/>
            <person name="Scheuner C."/>
            <person name="Sibirny A.A."/>
            <person name="Slot J.C."/>
            <person name="Stielow J.B."/>
            <person name="Sun H."/>
            <person name="Kurtzman C.P."/>
            <person name="Blackwell M."/>
            <person name="Grigoriev I.V."/>
            <person name="Jeffries T.W."/>
        </authorList>
    </citation>
    <scope>NUCLEOTIDE SEQUENCE [LARGE SCALE GENOMIC DNA]</scope>
    <source>
        <strain evidence="1 2">NRRL YB-4993</strain>
    </source>
</reference>